<name>A0A5Q4ZYI3_9GAMM</name>
<keyword evidence="1" id="KW-0614">Plasmid</keyword>
<sequence>MERWSFLLAPYSLNHPYRQDIEALILFVNQEGRDCDLERNRCYEYFYIFEKSLLHHLNTSYEYLSQSDDEFVFYYMQSNGQQVHRFCALLSRLIKGELLALNPNDKIQFNYLCKQSQMIN</sequence>
<evidence type="ECO:0000313" key="1">
    <source>
        <dbReference type="EMBL" id="VVV06928.1"/>
    </source>
</evidence>
<protein>
    <submittedName>
        <fullName evidence="1">Uncharacterized protein</fullName>
    </submittedName>
</protein>
<reference evidence="1" key="1">
    <citation type="submission" date="2019-09" db="EMBL/GenBank/DDBJ databases">
        <authorList>
            <person name="Hjerde E."/>
        </authorList>
    </citation>
    <scope>NUCLEOTIDE SEQUENCE [LARGE SCALE GENOMIC DNA]</scope>
    <source>
        <strain evidence="1">06/09/160</strain>
        <plasmid evidence="1">pAWOD_2</plasmid>
    </source>
</reference>
<accession>A0A5Q4ZYI3</accession>
<proteinExistence type="predicted"/>
<dbReference type="AlphaFoldDB" id="A0A5Q4ZYI3"/>
<gene>
    <name evidence="1" type="ORF">AW0309160_04422</name>
</gene>
<organism evidence="1">
    <name type="scientific">Aliivibrio wodanis</name>
    <dbReference type="NCBI Taxonomy" id="80852"/>
    <lineage>
        <taxon>Bacteria</taxon>
        <taxon>Pseudomonadati</taxon>
        <taxon>Pseudomonadota</taxon>
        <taxon>Gammaproteobacteria</taxon>
        <taxon>Vibrionales</taxon>
        <taxon>Vibrionaceae</taxon>
        <taxon>Aliivibrio</taxon>
    </lineage>
</organism>
<geneLocation type="plasmid" evidence="1">
    <name>pAWOD_2</name>
</geneLocation>
<dbReference type="EMBL" id="LR721753">
    <property type="protein sequence ID" value="VVV06928.1"/>
    <property type="molecule type" value="Genomic_DNA"/>
</dbReference>
<dbReference type="RefSeq" id="WP_192957835.1">
    <property type="nucleotide sequence ID" value="NZ_LR721753.1"/>
</dbReference>